<organism evidence="2 3">
    <name type="scientific">Rubroshorea leprosula</name>
    <dbReference type="NCBI Taxonomy" id="152421"/>
    <lineage>
        <taxon>Eukaryota</taxon>
        <taxon>Viridiplantae</taxon>
        <taxon>Streptophyta</taxon>
        <taxon>Embryophyta</taxon>
        <taxon>Tracheophyta</taxon>
        <taxon>Spermatophyta</taxon>
        <taxon>Magnoliopsida</taxon>
        <taxon>eudicotyledons</taxon>
        <taxon>Gunneridae</taxon>
        <taxon>Pentapetalae</taxon>
        <taxon>rosids</taxon>
        <taxon>malvids</taxon>
        <taxon>Malvales</taxon>
        <taxon>Dipterocarpaceae</taxon>
        <taxon>Rubroshorea</taxon>
    </lineage>
</organism>
<dbReference type="Proteomes" id="UP001054252">
    <property type="component" value="Unassembled WGS sequence"/>
</dbReference>
<comment type="caution">
    <text evidence="2">The sequence shown here is derived from an EMBL/GenBank/DDBJ whole genome shotgun (WGS) entry which is preliminary data.</text>
</comment>
<accession>A0AAV5KL10</accession>
<feature type="compositionally biased region" description="Polar residues" evidence="1">
    <location>
        <begin position="90"/>
        <end position="107"/>
    </location>
</feature>
<sequence>MDQEKETGKFAGGETVSSSGKRAPLIQQEDFSPFNQPNHNPCSFSARPNLATYQCPILADSSTSQALRIFDPLVHLPQTTRSFAPFSLPVRNQQKPRAPSSLTTNHQKPCAPGPSTASQQTLADCLPLPNSSLSKVKGREGKEDND</sequence>
<dbReference type="AlphaFoldDB" id="A0AAV5KL10"/>
<feature type="region of interest" description="Disordered" evidence="1">
    <location>
        <begin position="85"/>
        <end position="146"/>
    </location>
</feature>
<evidence type="ECO:0000313" key="3">
    <source>
        <dbReference type="Proteomes" id="UP001054252"/>
    </source>
</evidence>
<name>A0AAV5KL10_9ROSI</name>
<evidence type="ECO:0000313" key="2">
    <source>
        <dbReference type="EMBL" id="GKV25292.1"/>
    </source>
</evidence>
<proteinExistence type="predicted"/>
<feature type="region of interest" description="Disordered" evidence="1">
    <location>
        <begin position="1"/>
        <end position="25"/>
    </location>
</feature>
<dbReference type="EMBL" id="BPVZ01000068">
    <property type="protein sequence ID" value="GKV25292.1"/>
    <property type="molecule type" value="Genomic_DNA"/>
</dbReference>
<keyword evidence="3" id="KW-1185">Reference proteome</keyword>
<protein>
    <submittedName>
        <fullName evidence="2">Uncharacterized protein</fullName>
    </submittedName>
</protein>
<evidence type="ECO:0000256" key="1">
    <source>
        <dbReference type="SAM" id="MobiDB-lite"/>
    </source>
</evidence>
<gene>
    <name evidence="2" type="ORF">SLEP1_g34751</name>
</gene>
<reference evidence="2 3" key="1">
    <citation type="journal article" date="2021" name="Commun. Biol.">
        <title>The genome of Shorea leprosula (Dipterocarpaceae) highlights the ecological relevance of drought in aseasonal tropical rainforests.</title>
        <authorList>
            <person name="Ng K.K.S."/>
            <person name="Kobayashi M.J."/>
            <person name="Fawcett J.A."/>
            <person name="Hatakeyama M."/>
            <person name="Paape T."/>
            <person name="Ng C.H."/>
            <person name="Ang C.C."/>
            <person name="Tnah L.H."/>
            <person name="Lee C.T."/>
            <person name="Nishiyama T."/>
            <person name="Sese J."/>
            <person name="O'Brien M.J."/>
            <person name="Copetti D."/>
            <person name="Mohd Noor M.I."/>
            <person name="Ong R.C."/>
            <person name="Putra M."/>
            <person name="Sireger I.Z."/>
            <person name="Indrioko S."/>
            <person name="Kosugi Y."/>
            <person name="Izuno A."/>
            <person name="Isagi Y."/>
            <person name="Lee S.L."/>
            <person name="Shimizu K.K."/>
        </authorList>
    </citation>
    <scope>NUCLEOTIDE SEQUENCE [LARGE SCALE GENOMIC DNA]</scope>
    <source>
        <strain evidence="2">214</strain>
    </source>
</reference>
<feature type="compositionally biased region" description="Basic and acidic residues" evidence="1">
    <location>
        <begin position="137"/>
        <end position="146"/>
    </location>
</feature>